<comment type="caution">
    <text evidence="5">The sequence shown here is derived from an EMBL/GenBank/DDBJ whole genome shotgun (WGS) entry which is preliminary data.</text>
</comment>
<dbReference type="SMART" id="SM00248">
    <property type="entry name" value="ANK"/>
    <property type="match status" value="1"/>
</dbReference>
<dbReference type="EMBL" id="ABID01000015">
    <property type="protein sequence ID" value="EDQ03500.1"/>
    <property type="molecule type" value="Genomic_DNA"/>
</dbReference>
<evidence type="ECO:0008006" key="7">
    <source>
        <dbReference type="Google" id="ProtNLM"/>
    </source>
</evidence>
<evidence type="ECO:0000313" key="6">
    <source>
        <dbReference type="Proteomes" id="UP000003257"/>
    </source>
</evidence>
<protein>
    <recommendedName>
        <fullName evidence="7">Ankyrin repeat protein</fullName>
    </recommendedName>
</protein>
<dbReference type="Proteomes" id="UP000003257">
    <property type="component" value="Unassembled WGS sequence"/>
</dbReference>
<keyword evidence="6" id="KW-1185">Reference proteome</keyword>
<feature type="repeat" description="ANK" evidence="3">
    <location>
        <begin position="31"/>
        <end position="63"/>
    </location>
</feature>
<reference evidence="5 6" key="1">
    <citation type="submission" date="2007-11" db="EMBL/GenBank/DDBJ databases">
        <authorList>
            <person name="Wagner-Dobler I."/>
            <person name="Ferriera S."/>
            <person name="Johnson J."/>
            <person name="Kravitz S."/>
            <person name="Beeson K."/>
            <person name="Sutton G."/>
            <person name="Rogers Y.-H."/>
            <person name="Friedman R."/>
            <person name="Frazier M."/>
            <person name="Venter J.C."/>
        </authorList>
    </citation>
    <scope>NUCLEOTIDE SEQUENCE [LARGE SCALE GENOMIC DNA]</scope>
    <source>
        <strain evidence="5 6">HEL-45</strain>
    </source>
</reference>
<evidence type="ECO:0000313" key="4">
    <source>
        <dbReference type="EMBL" id="EDQ03500.1"/>
    </source>
</evidence>
<gene>
    <name evidence="4" type="ORF">OIHEL45_17401</name>
    <name evidence="5" type="ORF">OIHEL45_17491</name>
</gene>
<evidence type="ECO:0000256" key="3">
    <source>
        <dbReference type="PROSITE-ProRule" id="PRU00023"/>
    </source>
</evidence>
<evidence type="ECO:0000256" key="2">
    <source>
        <dbReference type="ARBA" id="ARBA00023043"/>
    </source>
</evidence>
<organism evidence="5 6">
    <name type="scientific">Sulfitobacter indolifex HEL-45</name>
    <dbReference type="NCBI Taxonomy" id="391624"/>
    <lineage>
        <taxon>Bacteria</taxon>
        <taxon>Pseudomonadati</taxon>
        <taxon>Pseudomonadota</taxon>
        <taxon>Alphaproteobacteria</taxon>
        <taxon>Rhodobacterales</taxon>
        <taxon>Roseobacteraceae</taxon>
        <taxon>Sulfitobacter</taxon>
    </lineage>
</organism>
<dbReference type="InterPro" id="IPR036770">
    <property type="entry name" value="Ankyrin_rpt-contain_sf"/>
</dbReference>
<sequence length="91" mass="10197">MECLDDLVQNRHRILELLIEAGADLNQRGINGWTPLHLAAMRDDETAMRMLLEAGSDRSVTTLCDDDANAEDEARNLGHIRSADFISNFEV</sequence>
<dbReference type="EMBL" id="ABID01000007">
    <property type="protein sequence ID" value="EDQ03810.1"/>
    <property type="molecule type" value="Genomic_DNA"/>
</dbReference>
<dbReference type="PROSITE" id="PS50088">
    <property type="entry name" value="ANK_REPEAT"/>
    <property type="match status" value="1"/>
</dbReference>
<keyword evidence="2 3" id="KW-0040">ANK repeat</keyword>
<proteinExistence type="predicted"/>
<keyword evidence="1" id="KW-0677">Repeat</keyword>
<dbReference type="SUPFAM" id="SSF48403">
    <property type="entry name" value="Ankyrin repeat"/>
    <property type="match status" value="1"/>
</dbReference>
<dbReference type="InterPro" id="IPR002110">
    <property type="entry name" value="Ankyrin_rpt"/>
</dbReference>
<name>A0ABM9X2T4_9RHOB</name>
<accession>A0ABM9X2T4</accession>
<dbReference type="Gene3D" id="1.25.40.20">
    <property type="entry name" value="Ankyrin repeat-containing domain"/>
    <property type="match status" value="1"/>
</dbReference>
<dbReference type="Pfam" id="PF13637">
    <property type="entry name" value="Ank_4"/>
    <property type="match status" value="1"/>
</dbReference>
<dbReference type="PANTHER" id="PTHR24171">
    <property type="entry name" value="ANKYRIN REPEAT DOMAIN-CONTAINING PROTEIN 39-RELATED"/>
    <property type="match status" value="1"/>
</dbReference>
<evidence type="ECO:0000256" key="1">
    <source>
        <dbReference type="ARBA" id="ARBA00022737"/>
    </source>
</evidence>
<evidence type="ECO:0000313" key="5">
    <source>
        <dbReference type="EMBL" id="EDQ03810.1"/>
    </source>
</evidence>
<dbReference type="PROSITE" id="PS50297">
    <property type="entry name" value="ANK_REP_REGION"/>
    <property type="match status" value="1"/>
</dbReference>